<dbReference type="Proteomes" id="UP000011135">
    <property type="component" value="Unassembled WGS sequence"/>
</dbReference>
<sequence length="306" mass="34418">MALPGIAGFIYIESKGIPKYDVAAPDIEIEVTPEKLQRGEKLASMLCASCHMNRETRSLSGRWMTDAPKEFGKIYVPNITQDETYGIGNWTDGEILYLLRTGIKKDGSYAPPYMAKLPHMADEDIESIIAFLRSDHPMVTPAAVEDYPTEPSFLTKFLCNVEFKPFDMPKGKISMPDTTDQVELGRYLVYNLECYTCHSADFTKLDMMTPENSKGFMGGGNKPLDNDGNPMVTSNITPDKETGIGNWSKEQFVKAVRFGLMENEPALRVPMIPYTQLTDYEAEAIFAYIQTIDPIKNDLKRSMIEE</sequence>
<comment type="caution">
    <text evidence="6">The sequence shown here is derived from an EMBL/GenBank/DDBJ whole genome shotgun (WGS) entry which is preliminary data.</text>
</comment>
<evidence type="ECO:0000313" key="7">
    <source>
        <dbReference type="Proteomes" id="UP000011135"/>
    </source>
</evidence>
<dbReference type="Gene3D" id="1.10.760.10">
    <property type="entry name" value="Cytochrome c-like domain"/>
    <property type="match status" value="2"/>
</dbReference>
<organism evidence="6 7">
    <name type="scientific">Fulvivirga imtechensis AK7</name>
    <dbReference type="NCBI Taxonomy" id="1237149"/>
    <lineage>
        <taxon>Bacteria</taxon>
        <taxon>Pseudomonadati</taxon>
        <taxon>Bacteroidota</taxon>
        <taxon>Cytophagia</taxon>
        <taxon>Cytophagales</taxon>
        <taxon>Fulvivirgaceae</taxon>
        <taxon>Fulvivirga</taxon>
    </lineage>
</organism>
<feature type="domain" description="Cytochrome c" evidence="5">
    <location>
        <begin position="34"/>
        <end position="136"/>
    </location>
</feature>
<dbReference type="eggNOG" id="COG2010">
    <property type="taxonomic scope" value="Bacteria"/>
</dbReference>
<evidence type="ECO:0000256" key="2">
    <source>
        <dbReference type="ARBA" id="ARBA00022723"/>
    </source>
</evidence>
<dbReference type="EMBL" id="AMZN01000087">
    <property type="protein sequence ID" value="ELR68921.1"/>
    <property type="molecule type" value="Genomic_DNA"/>
</dbReference>
<proteinExistence type="predicted"/>
<protein>
    <submittedName>
        <fullName evidence="6">Cytochrome c, class I</fullName>
    </submittedName>
</protein>
<evidence type="ECO:0000313" key="6">
    <source>
        <dbReference type="EMBL" id="ELR68921.1"/>
    </source>
</evidence>
<evidence type="ECO:0000256" key="4">
    <source>
        <dbReference type="PROSITE-ProRule" id="PRU00433"/>
    </source>
</evidence>
<dbReference type="GO" id="GO:0020037">
    <property type="term" value="F:heme binding"/>
    <property type="evidence" value="ECO:0007669"/>
    <property type="project" value="InterPro"/>
</dbReference>
<evidence type="ECO:0000256" key="1">
    <source>
        <dbReference type="ARBA" id="ARBA00022617"/>
    </source>
</evidence>
<dbReference type="GO" id="GO:0046872">
    <property type="term" value="F:metal ion binding"/>
    <property type="evidence" value="ECO:0007669"/>
    <property type="project" value="UniProtKB-KW"/>
</dbReference>
<keyword evidence="3 4" id="KW-0408">Iron</keyword>
<dbReference type="PROSITE" id="PS51007">
    <property type="entry name" value="CYTC"/>
    <property type="match status" value="2"/>
</dbReference>
<dbReference type="InterPro" id="IPR036909">
    <property type="entry name" value="Cyt_c-like_dom_sf"/>
</dbReference>
<evidence type="ECO:0000256" key="3">
    <source>
        <dbReference type="ARBA" id="ARBA00023004"/>
    </source>
</evidence>
<dbReference type="Pfam" id="PF00034">
    <property type="entry name" value="Cytochrom_C"/>
    <property type="match status" value="1"/>
</dbReference>
<dbReference type="AlphaFoldDB" id="L8JJ45"/>
<accession>L8JJ45</accession>
<dbReference type="InterPro" id="IPR009056">
    <property type="entry name" value="Cyt_c-like_dom"/>
</dbReference>
<dbReference type="GO" id="GO:0009055">
    <property type="term" value="F:electron transfer activity"/>
    <property type="evidence" value="ECO:0007669"/>
    <property type="project" value="InterPro"/>
</dbReference>
<dbReference type="PANTHER" id="PTHR35008">
    <property type="entry name" value="BLL4482 PROTEIN-RELATED"/>
    <property type="match status" value="1"/>
</dbReference>
<evidence type="ECO:0000259" key="5">
    <source>
        <dbReference type="PROSITE" id="PS51007"/>
    </source>
</evidence>
<dbReference type="InterPro" id="IPR051459">
    <property type="entry name" value="Cytochrome_c-type_DH"/>
</dbReference>
<dbReference type="STRING" id="1237149.C900_05614"/>
<reference evidence="6 7" key="1">
    <citation type="submission" date="2012-12" db="EMBL/GenBank/DDBJ databases">
        <title>Genome assembly of Fulvivirga imtechensis AK7.</title>
        <authorList>
            <person name="Nupur N."/>
            <person name="Khatri I."/>
            <person name="Kumar R."/>
            <person name="Subramanian S."/>
            <person name="Pinnaka A."/>
        </authorList>
    </citation>
    <scope>NUCLEOTIDE SEQUENCE [LARGE SCALE GENOMIC DNA]</scope>
    <source>
        <strain evidence="6 7">AK7</strain>
    </source>
</reference>
<feature type="domain" description="Cytochrome c" evidence="5">
    <location>
        <begin position="180"/>
        <end position="293"/>
    </location>
</feature>
<dbReference type="PANTHER" id="PTHR35008:SF4">
    <property type="entry name" value="BLL4482 PROTEIN"/>
    <property type="match status" value="1"/>
</dbReference>
<gene>
    <name evidence="6" type="ORF">C900_05614</name>
</gene>
<keyword evidence="7" id="KW-1185">Reference proteome</keyword>
<dbReference type="SUPFAM" id="SSF46626">
    <property type="entry name" value="Cytochrome c"/>
    <property type="match status" value="2"/>
</dbReference>
<name>L8JJ45_9BACT</name>
<keyword evidence="1 4" id="KW-0349">Heme</keyword>
<keyword evidence="2 4" id="KW-0479">Metal-binding</keyword>